<reference evidence="3" key="1">
    <citation type="journal article" date="2012" name="PLoS Genet.">
        <title>The genomes of the fungal plant pathogens Cladosporium fulvum and Dothistroma septosporum reveal adaptation to different hosts and lifestyles but also signatures of common ancestry.</title>
        <authorList>
            <person name="de Wit P.J.G.M."/>
            <person name="van der Burgt A."/>
            <person name="Oekmen B."/>
            <person name="Stergiopoulos I."/>
            <person name="Abd-Elsalam K.A."/>
            <person name="Aerts A.L."/>
            <person name="Bahkali A.H."/>
            <person name="Beenen H.G."/>
            <person name="Chettri P."/>
            <person name="Cox M.P."/>
            <person name="Datema E."/>
            <person name="de Vries R.P."/>
            <person name="Dhillon B."/>
            <person name="Ganley A.R."/>
            <person name="Griffiths S.A."/>
            <person name="Guo Y."/>
            <person name="Hamelin R.C."/>
            <person name="Henrissat B."/>
            <person name="Kabir M.S."/>
            <person name="Jashni M.K."/>
            <person name="Kema G."/>
            <person name="Klaubauf S."/>
            <person name="Lapidus A."/>
            <person name="Levasseur A."/>
            <person name="Lindquist E."/>
            <person name="Mehrabi R."/>
            <person name="Ohm R.A."/>
            <person name="Owen T.J."/>
            <person name="Salamov A."/>
            <person name="Schwelm A."/>
            <person name="Schijlen E."/>
            <person name="Sun H."/>
            <person name="van den Burg H.A."/>
            <person name="van Ham R.C.H.J."/>
            <person name="Zhang S."/>
            <person name="Goodwin S.B."/>
            <person name="Grigoriev I.V."/>
            <person name="Collemare J."/>
            <person name="Bradshaw R.E."/>
        </authorList>
    </citation>
    <scope>NUCLEOTIDE SEQUENCE [LARGE SCALE GENOMIC DNA]</scope>
    <source>
        <strain evidence="3">NZE10 / CBS 128990</strain>
    </source>
</reference>
<dbReference type="AlphaFoldDB" id="N1PXQ3"/>
<name>N1PXQ3_DOTSN</name>
<keyword evidence="3" id="KW-1185">Reference proteome</keyword>
<feature type="compositionally biased region" description="Basic and acidic residues" evidence="1">
    <location>
        <begin position="64"/>
        <end position="73"/>
    </location>
</feature>
<organism evidence="2 3">
    <name type="scientific">Dothistroma septosporum (strain NZE10 / CBS 128990)</name>
    <name type="common">Red band needle blight fungus</name>
    <name type="synonym">Mycosphaerella pini</name>
    <dbReference type="NCBI Taxonomy" id="675120"/>
    <lineage>
        <taxon>Eukaryota</taxon>
        <taxon>Fungi</taxon>
        <taxon>Dikarya</taxon>
        <taxon>Ascomycota</taxon>
        <taxon>Pezizomycotina</taxon>
        <taxon>Dothideomycetes</taxon>
        <taxon>Dothideomycetidae</taxon>
        <taxon>Mycosphaerellales</taxon>
        <taxon>Mycosphaerellaceae</taxon>
        <taxon>Dothistroma</taxon>
    </lineage>
</organism>
<evidence type="ECO:0000256" key="1">
    <source>
        <dbReference type="SAM" id="MobiDB-lite"/>
    </source>
</evidence>
<dbReference type="HOGENOM" id="CLU_1437670_0_0_1"/>
<feature type="compositionally biased region" description="Polar residues" evidence="1">
    <location>
        <begin position="49"/>
        <end position="63"/>
    </location>
</feature>
<accession>N1PXQ3</accession>
<feature type="non-terminal residue" evidence="2">
    <location>
        <position position="189"/>
    </location>
</feature>
<dbReference type="EMBL" id="KB446536">
    <property type="protein sequence ID" value="EME47175.1"/>
    <property type="molecule type" value="Genomic_DNA"/>
</dbReference>
<proteinExistence type="predicted"/>
<evidence type="ECO:0000313" key="2">
    <source>
        <dbReference type="EMBL" id="EME47175.1"/>
    </source>
</evidence>
<protein>
    <submittedName>
        <fullName evidence="2">Uncharacterized protein</fullName>
    </submittedName>
</protein>
<dbReference type="Proteomes" id="UP000016933">
    <property type="component" value="Unassembled WGS sequence"/>
</dbReference>
<evidence type="ECO:0000313" key="3">
    <source>
        <dbReference type="Proteomes" id="UP000016933"/>
    </source>
</evidence>
<feature type="region of interest" description="Disordered" evidence="1">
    <location>
        <begin position="39"/>
        <end position="84"/>
    </location>
</feature>
<sequence length="189" mass="20858">MARIVLLQPCGHHTSPAELVRGTFSQRLCGKTAYATTTQESVARRRSLSKNSPTEASSHPTSRSRNEANENGKGRHRLRKQQEVSSVALRELSAAVVATVRRARHGTDALAAAVKTIRAVTRRPEGAKCVRACRLCLRHLHDTGRRGVSQLHFLLMACSSLVSVQHCSVGRARTNHPYLDYTSTTTYLF</sequence>
<gene>
    <name evidence="2" type="ORF">DOTSEDRAFT_69211</name>
</gene>
<reference evidence="2 3" key="2">
    <citation type="journal article" date="2012" name="PLoS Pathog.">
        <title>Diverse lifestyles and strategies of plant pathogenesis encoded in the genomes of eighteen Dothideomycetes fungi.</title>
        <authorList>
            <person name="Ohm R.A."/>
            <person name="Feau N."/>
            <person name="Henrissat B."/>
            <person name="Schoch C.L."/>
            <person name="Horwitz B.A."/>
            <person name="Barry K.W."/>
            <person name="Condon B.J."/>
            <person name="Copeland A.C."/>
            <person name="Dhillon B."/>
            <person name="Glaser F."/>
            <person name="Hesse C.N."/>
            <person name="Kosti I."/>
            <person name="LaButti K."/>
            <person name="Lindquist E.A."/>
            <person name="Lucas S."/>
            <person name="Salamov A.A."/>
            <person name="Bradshaw R.E."/>
            <person name="Ciuffetti L."/>
            <person name="Hamelin R.C."/>
            <person name="Kema G.H.J."/>
            <person name="Lawrence C."/>
            <person name="Scott J.A."/>
            <person name="Spatafora J.W."/>
            <person name="Turgeon B.G."/>
            <person name="de Wit P.J.G.M."/>
            <person name="Zhong S."/>
            <person name="Goodwin S.B."/>
            <person name="Grigoriev I.V."/>
        </authorList>
    </citation>
    <scope>NUCLEOTIDE SEQUENCE [LARGE SCALE GENOMIC DNA]</scope>
    <source>
        <strain evidence="3">NZE10 / CBS 128990</strain>
    </source>
</reference>